<dbReference type="SUPFAM" id="SSF53474">
    <property type="entry name" value="alpha/beta-Hydrolases"/>
    <property type="match status" value="1"/>
</dbReference>
<dbReference type="AlphaFoldDB" id="A0A2T3Z7F2"/>
<dbReference type="PANTHER" id="PTHR43194:SF4">
    <property type="entry name" value="AB HYDROLASE-1 DOMAIN-CONTAINING PROTEIN"/>
    <property type="match status" value="1"/>
</dbReference>
<dbReference type="Gene3D" id="3.40.50.1820">
    <property type="entry name" value="alpha/beta hydrolase"/>
    <property type="match status" value="1"/>
</dbReference>
<feature type="domain" description="AB hydrolase-1" evidence="2">
    <location>
        <begin position="77"/>
        <end position="407"/>
    </location>
</feature>
<dbReference type="InterPro" id="IPR000073">
    <property type="entry name" value="AB_hydrolase_1"/>
</dbReference>
<dbReference type="OrthoDB" id="9978720at2759"/>
<keyword evidence="4" id="KW-1185">Reference proteome</keyword>
<evidence type="ECO:0000313" key="4">
    <source>
        <dbReference type="Proteomes" id="UP000240493"/>
    </source>
</evidence>
<dbReference type="Proteomes" id="UP000240493">
    <property type="component" value="Unassembled WGS sequence"/>
</dbReference>
<dbReference type="EMBL" id="KZ679262">
    <property type="protein sequence ID" value="PTB40726.1"/>
    <property type="molecule type" value="Genomic_DNA"/>
</dbReference>
<name>A0A2T3Z7F2_TRIA4</name>
<reference evidence="3 4" key="1">
    <citation type="submission" date="2016-07" db="EMBL/GenBank/DDBJ databases">
        <title>Multiple horizontal gene transfer events from other fungi enriched the ability of initially mycotrophic Trichoderma (Ascomycota) to feed on dead plant biomass.</title>
        <authorList>
            <consortium name="DOE Joint Genome Institute"/>
            <person name="Aerts A."/>
            <person name="Atanasova L."/>
            <person name="Chenthamara K."/>
            <person name="Zhang J."/>
            <person name="Grujic M."/>
            <person name="Henrissat B."/>
            <person name="Kuo A."/>
            <person name="Salamov A."/>
            <person name="Lipzen A."/>
            <person name="Labutti K."/>
            <person name="Barry K."/>
            <person name="Miao Y."/>
            <person name="Rahimi M.J."/>
            <person name="Shen Q."/>
            <person name="Grigoriev I.V."/>
            <person name="Kubicek C.P."/>
            <person name="Druzhinina I.S."/>
        </authorList>
    </citation>
    <scope>NUCLEOTIDE SEQUENCE [LARGE SCALE GENOMIC DNA]</scope>
    <source>
        <strain evidence="3 4">CBS 433.97</strain>
    </source>
</reference>
<sequence length="423" mass="46086">MTDSTNSTTTPTTTPPESGTSASQSQNGGQASGPVCRVTSFYSFGESASACSIGGTYSGRMYVELLQGASSSSRQNIVLLHGDYFTGQTWGTKPDGDPGWAEYFTSRGHNVFLPDLPGVGRSALRPQDDYQDPNFPRMVRSLPAATVEQEYTASEKTPLHDGKLAWVTADRHSQWPGNGVRGDPIFDALMASTTSMVLPKQKHEELGKKALVDLLKMIGPSFLVGHGTGATIAWLAADAVPMLVRGVAAFEPDGPPCALSGTPVGGRMTYSPFLQYNPTIRRYGLSDIPLTFSPAARNHPQPLDIEVRQLASNDGCWMGQKWIPSLQVVNMRRKEGQEPVPQLVKLMRMRHAIFTSESSPHSVFDYGTVRFLRQAGPCLDFFSLPTRGIHGNGHLMHLEKNSDQIAALLGDWMNEIITDESRD</sequence>
<feature type="region of interest" description="Disordered" evidence="1">
    <location>
        <begin position="1"/>
        <end position="31"/>
    </location>
</feature>
<organism evidence="3 4">
    <name type="scientific">Trichoderma asperellum (strain ATCC 204424 / CBS 433.97 / NBRC 101777)</name>
    <dbReference type="NCBI Taxonomy" id="1042311"/>
    <lineage>
        <taxon>Eukaryota</taxon>
        <taxon>Fungi</taxon>
        <taxon>Dikarya</taxon>
        <taxon>Ascomycota</taxon>
        <taxon>Pezizomycotina</taxon>
        <taxon>Sordariomycetes</taxon>
        <taxon>Hypocreomycetidae</taxon>
        <taxon>Hypocreales</taxon>
        <taxon>Hypocreaceae</taxon>
        <taxon>Trichoderma</taxon>
    </lineage>
</organism>
<accession>A0A2T3Z7F2</accession>
<dbReference type="PANTHER" id="PTHR43194">
    <property type="entry name" value="HYDROLASE ALPHA/BETA FOLD FAMILY"/>
    <property type="match status" value="1"/>
</dbReference>
<evidence type="ECO:0000313" key="3">
    <source>
        <dbReference type="EMBL" id="PTB40726.1"/>
    </source>
</evidence>
<dbReference type="STRING" id="1042311.A0A2T3Z7F2"/>
<gene>
    <name evidence="3" type="ORF">M441DRAFT_139931</name>
</gene>
<dbReference type="InterPro" id="IPR050228">
    <property type="entry name" value="Carboxylesterase_BioH"/>
</dbReference>
<dbReference type="InterPro" id="IPR029058">
    <property type="entry name" value="AB_hydrolase_fold"/>
</dbReference>
<feature type="non-terminal residue" evidence="3">
    <location>
        <position position="423"/>
    </location>
</feature>
<evidence type="ECO:0000256" key="1">
    <source>
        <dbReference type="SAM" id="MobiDB-lite"/>
    </source>
</evidence>
<dbReference type="Pfam" id="PF12697">
    <property type="entry name" value="Abhydrolase_6"/>
    <property type="match status" value="1"/>
</dbReference>
<protein>
    <recommendedName>
        <fullName evidence="2">AB hydrolase-1 domain-containing protein</fullName>
    </recommendedName>
</protein>
<evidence type="ECO:0000259" key="2">
    <source>
        <dbReference type="Pfam" id="PF12697"/>
    </source>
</evidence>
<proteinExistence type="predicted"/>